<dbReference type="Proteomes" id="UP000470213">
    <property type="component" value="Unassembled WGS sequence"/>
</dbReference>
<evidence type="ECO:0000313" key="4">
    <source>
        <dbReference type="Proteomes" id="UP000470213"/>
    </source>
</evidence>
<keyword evidence="4" id="KW-1185">Reference proteome</keyword>
<evidence type="ECO:0000259" key="1">
    <source>
        <dbReference type="Pfam" id="PF10000"/>
    </source>
</evidence>
<dbReference type="EMBL" id="JAAAWN010000022">
    <property type="protein sequence ID" value="NDV92434.1"/>
    <property type="molecule type" value="Genomic_DNA"/>
</dbReference>
<accession>A0A7X5LNX9</accession>
<dbReference type="Pfam" id="PF10000">
    <property type="entry name" value="ACT_3"/>
    <property type="match status" value="1"/>
</dbReference>
<feature type="domain" description="CASTOR ACT" evidence="2">
    <location>
        <begin position="72"/>
        <end position="128"/>
    </location>
</feature>
<dbReference type="InterPro" id="IPR018717">
    <property type="entry name" value="DUF2241"/>
</dbReference>
<dbReference type="InterPro" id="IPR045865">
    <property type="entry name" value="ACT-like_dom_sf"/>
</dbReference>
<reference evidence="3 4" key="1">
    <citation type="submission" date="2020-01" db="EMBL/GenBank/DDBJ databases">
        <authorList>
            <person name="Chen J."/>
            <person name="Zhu S."/>
            <person name="Yang J."/>
        </authorList>
    </citation>
    <scope>NUCLEOTIDE SEQUENCE [LARGE SCALE GENOMIC DNA]</scope>
    <source>
        <strain evidence="3 4">345S023</strain>
    </source>
</reference>
<dbReference type="Pfam" id="PF13840">
    <property type="entry name" value="ACT_7"/>
    <property type="match status" value="1"/>
</dbReference>
<sequence>MSGETNLAVLLKNLMPVKKPGEYVFVSVAPSRVTAELMMSALATFKEKEGISLILEVGAAKEFELTYEGTYSCITCEVHSSLDAVGMTAAMTAALTHTHISANVVAGFYHDHIFVPTTKADQAVMVLSSLSLE</sequence>
<dbReference type="Gene3D" id="3.30.2130.10">
    <property type="entry name" value="VC0802-like"/>
    <property type="match status" value="1"/>
</dbReference>
<dbReference type="RefSeq" id="WP_163087148.1">
    <property type="nucleotide sequence ID" value="NZ_JAAAWN010000022.1"/>
</dbReference>
<dbReference type="AlphaFoldDB" id="A0A7X5LNX9"/>
<gene>
    <name evidence="3" type="ORF">GTH32_14745</name>
</gene>
<evidence type="ECO:0000259" key="2">
    <source>
        <dbReference type="Pfam" id="PF13840"/>
    </source>
</evidence>
<protein>
    <submittedName>
        <fullName evidence="3">ACT domain-containing protein</fullName>
    </submittedName>
</protein>
<organism evidence="3 4">
    <name type="scientific">Alteromonas profundi</name>
    <dbReference type="NCBI Taxonomy" id="2696062"/>
    <lineage>
        <taxon>Bacteria</taxon>
        <taxon>Pseudomonadati</taxon>
        <taxon>Pseudomonadota</taxon>
        <taxon>Gammaproteobacteria</taxon>
        <taxon>Alteromonadales</taxon>
        <taxon>Alteromonadaceae</taxon>
        <taxon>Alteromonas/Salinimonas group</taxon>
        <taxon>Alteromonas</taxon>
    </lineage>
</organism>
<proteinExistence type="predicted"/>
<feature type="domain" description="DUF2241" evidence="1">
    <location>
        <begin position="2"/>
        <end position="71"/>
    </location>
</feature>
<name>A0A7X5LNX9_9ALTE</name>
<dbReference type="InterPro" id="IPR027795">
    <property type="entry name" value="CASTOR_ACT_dom"/>
</dbReference>
<evidence type="ECO:0000313" key="3">
    <source>
        <dbReference type="EMBL" id="NDV92434.1"/>
    </source>
</evidence>
<dbReference type="SUPFAM" id="SSF55021">
    <property type="entry name" value="ACT-like"/>
    <property type="match status" value="2"/>
</dbReference>
<dbReference type="PANTHER" id="PTHR39199:SF1">
    <property type="entry name" value="BLR5128 PROTEIN"/>
    <property type="match status" value="1"/>
</dbReference>
<comment type="caution">
    <text evidence="3">The sequence shown here is derived from an EMBL/GenBank/DDBJ whole genome shotgun (WGS) entry which is preliminary data.</text>
</comment>
<dbReference type="PANTHER" id="PTHR39199">
    <property type="entry name" value="BLR5128 PROTEIN"/>
    <property type="match status" value="1"/>
</dbReference>